<dbReference type="EMBL" id="RIZI01000138">
    <property type="protein sequence ID" value="RNF66585.1"/>
    <property type="molecule type" value="Genomic_DNA"/>
</dbReference>
<dbReference type="RefSeq" id="WP_123102597.1">
    <property type="nucleotide sequence ID" value="NZ_CP127527.1"/>
</dbReference>
<dbReference type="Gene3D" id="3.40.1740.10">
    <property type="entry name" value="VC0467-like"/>
    <property type="match status" value="1"/>
</dbReference>
<dbReference type="PANTHER" id="PTHR30327:SF1">
    <property type="entry name" value="UPF0301 PROTEIN YQGE"/>
    <property type="match status" value="1"/>
</dbReference>
<name>A0A3M8RE34_9PROT</name>
<dbReference type="NCBIfam" id="NF001266">
    <property type="entry name" value="PRK00228.1-1"/>
    <property type="match status" value="1"/>
</dbReference>
<accession>A0A3M8RE34</accession>
<dbReference type="InterPro" id="IPR003774">
    <property type="entry name" value="AlgH-like"/>
</dbReference>
<comment type="similarity">
    <text evidence="1 2">Belongs to the UPF0301 (AlgH) family.</text>
</comment>
<dbReference type="OrthoDB" id="9807486at2"/>
<proteinExistence type="inferred from homology"/>
<dbReference type="PANTHER" id="PTHR30327">
    <property type="entry name" value="UNCHARACTERIZED PROTEIN YQGE"/>
    <property type="match status" value="1"/>
</dbReference>
<evidence type="ECO:0000313" key="3">
    <source>
        <dbReference type="EMBL" id="RNF66585.1"/>
    </source>
</evidence>
<dbReference type="AlphaFoldDB" id="A0A3M8RE34"/>
<sequence length="185" mass="19793">MSFQSLKNHLLIAMPGLHDGLFDRTVIVICEHTEEGAMGIVINRLLDLTLADALRAVDIVPGEEMINQGVYWGGPVQEQNGFILHTPAGVWQSSLAVSADLVLTTSPDLLTAIAQHEGPDRFLLALGYAGWGAGQLEVEIKDNAWLHGPADPVVIFDLAAGERWQAAARLIGVDMRLLSGAAGHA</sequence>
<evidence type="ECO:0000256" key="2">
    <source>
        <dbReference type="HAMAP-Rule" id="MF_00758"/>
    </source>
</evidence>
<dbReference type="GO" id="GO:0005829">
    <property type="term" value="C:cytosol"/>
    <property type="evidence" value="ECO:0007669"/>
    <property type="project" value="TreeGrafter"/>
</dbReference>
<protein>
    <recommendedName>
        <fullName evidence="2">UPF0301 protein EC580_04500</fullName>
    </recommendedName>
</protein>
<dbReference type="Pfam" id="PF02622">
    <property type="entry name" value="DUF179"/>
    <property type="match status" value="1"/>
</dbReference>
<dbReference type="SUPFAM" id="SSF143456">
    <property type="entry name" value="VC0467-like"/>
    <property type="match status" value="1"/>
</dbReference>
<comment type="caution">
    <text evidence="3">The sequence shown here is derived from an EMBL/GenBank/DDBJ whole genome shotgun (WGS) entry which is preliminary data.</text>
</comment>
<evidence type="ECO:0000256" key="1">
    <source>
        <dbReference type="ARBA" id="ARBA00009600"/>
    </source>
</evidence>
<gene>
    <name evidence="3" type="ORF">EC580_04500</name>
</gene>
<reference evidence="3" key="1">
    <citation type="submission" date="2018-10" db="EMBL/GenBank/DDBJ databases">
        <title>Acidithiobacillus sulfuriphilus sp. nov.: an extremely acidophilic sulfur-oxidizing chemolithotroph isolated from a neutral pH environment.</title>
        <authorList>
            <person name="Falagan C."/>
            <person name="Moya-Beltran A."/>
            <person name="Quatrini R."/>
            <person name="Johnson D.B."/>
        </authorList>
    </citation>
    <scope>NUCLEOTIDE SEQUENCE [LARGE SCALE GENOMIC DNA]</scope>
    <source>
        <strain evidence="3">CJ-2</strain>
    </source>
</reference>
<dbReference type="HAMAP" id="MF_00758">
    <property type="entry name" value="UPF0301"/>
    <property type="match status" value="1"/>
</dbReference>
<organism evidence="3">
    <name type="scientific">Acidithiobacillus sulfuriphilus</name>
    <dbReference type="NCBI Taxonomy" id="1867749"/>
    <lineage>
        <taxon>Bacteria</taxon>
        <taxon>Pseudomonadati</taxon>
        <taxon>Pseudomonadota</taxon>
        <taxon>Acidithiobacillia</taxon>
        <taxon>Acidithiobacillales</taxon>
        <taxon>Acidithiobacillaceae</taxon>
        <taxon>Acidithiobacillus</taxon>
    </lineage>
</organism>